<dbReference type="SUPFAM" id="SSF52317">
    <property type="entry name" value="Class I glutamine amidotransferase-like"/>
    <property type="match status" value="1"/>
</dbReference>
<protein>
    <submittedName>
        <fullName evidence="9">Heme-binding protein</fullName>
    </submittedName>
</protein>
<name>D2R0M2_PIRSD</name>
<dbReference type="NCBIfam" id="TIGR02603">
    <property type="entry name" value="CxxCH_TIGR02603"/>
    <property type="match status" value="1"/>
</dbReference>
<proteinExistence type="predicted"/>
<dbReference type="Pfam" id="PF23500">
    <property type="entry name" value="DUF7133"/>
    <property type="match status" value="1"/>
</dbReference>
<accession>D2R0M2</accession>
<dbReference type="Pfam" id="PF06283">
    <property type="entry name" value="ThuA"/>
    <property type="match status" value="1"/>
</dbReference>
<dbReference type="PANTHER" id="PTHR33546">
    <property type="entry name" value="LARGE, MULTIFUNCTIONAL SECRETED PROTEIN-RELATED"/>
    <property type="match status" value="1"/>
</dbReference>
<feature type="signal peptide" evidence="6">
    <location>
        <begin position="1"/>
        <end position="29"/>
    </location>
</feature>
<dbReference type="SUPFAM" id="SSF50952">
    <property type="entry name" value="Soluble quinoprotein glucose dehydrogenase"/>
    <property type="match status" value="1"/>
</dbReference>
<dbReference type="Gene3D" id="1.10.760.10">
    <property type="entry name" value="Cytochrome c-like domain"/>
    <property type="match status" value="1"/>
</dbReference>
<evidence type="ECO:0000259" key="7">
    <source>
        <dbReference type="PROSITE" id="PS50022"/>
    </source>
</evidence>
<dbReference type="PANTHER" id="PTHR33546:SF1">
    <property type="entry name" value="LARGE, MULTIFUNCTIONAL SECRETED PROTEIN"/>
    <property type="match status" value="1"/>
</dbReference>
<dbReference type="Proteomes" id="UP000001887">
    <property type="component" value="Chromosome"/>
</dbReference>
<feature type="domain" description="Cytochrome c" evidence="8">
    <location>
        <begin position="1325"/>
        <end position="1460"/>
    </location>
</feature>
<dbReference type="Gene3D" id="2.60.120.260">
    <property type="entry name" value="Galactose-binding domain-like"/>
    <property type="match status" value="1"/>
</dbReference>
<dbReference type="InterPro" id="IPR011989">
    <property type="entry name" value="ARM-like"/>
</dbReference>
<feature type="compositionally biased region" description="Low complexity" evidence="5">
    <location>
        <begin position="277"/>
        <end position="296"/>
    </location>
</feature>
<evidence type="ECO:0000256" key="5">
    <source>
        <dbReference type="SAM" id="MobiDB-lite"/>
    </source>
</evidence>
<evidence type="ECO:0000313" key="9">
    <source>
        <dbReference type="EMBL" id="ADB16620.1"/>
    </source>
</evidence>
<keyword evidence="2 4" id="KW-0479">Metal-binding</keyword>
<dbReference type="InterPro" id="IPR029010">
    <property type="entry name" value="ThuA-like"/>
</dbReference>
<evidence type="ECO:0000256" key="3">
    <source>
        <dbReference type="ARBA" id="ARBA00023004"/>
    </source>
</evidence>
<dbReference type="GO" id="GO:0020037">
    <property type="term" value="F:heme binding"/>
    <property type="evidence" value="ECO:0007669"/>
    <property type="project" value="InterPro"/>
</dbReference>
<dbReference type="CAZy" id="CBM32">
    <property type="family name" value="Carbohydrate-Binding Module Family 32"/>
</dbReference>
<dbReference type="InterPro" id="IPR004155">
    <property type="entry name" value="PBS_lyase_HEAT"/>
</dbReference>
<feature type="chain" id="PRO_5003035328" evidence="6">
    <location>
        <begin position="30"/>
        <end position="1462"/>
    </location>
</feature>
<dbReference type="eggNOG" id="COG2133">
    <property type="taxonomic scope" value="Bacteria"/>
</dbReference>
<dbReference type="Gene3D" id="3.40.50.880">
    <property type="match status" value="1"/>
</dbReference>
<dbReference type="InterPro" id="IPR009056">
    <property type="entry name" value="Cyt_c-like_dom"/>
</dbReference>
<dbReference type="eggNOG" id="COG1413">
    <property type="taxonomic scope" value="Bacteria"/>
</dbReference>
<dbReference type="STRING" id="530564.Psta_1946"/>
<dbReference type="InterPro" id="IPR000421">
    <property type="entry name" value="FA58C"/>
</dbReference>
<dbReference type="InterPro" id="IPR036909">
    <property type="entry name" value="Cyt_c-like_dom_sf"/>
</dbReference>
<dbReference type="InterPro" id="IPR008979">
    <property type="entry name" value="Galactose-bd-like_sf"/>
</dbReference>
<feature type="region of interest" description="Disordered" evidence="5">
    <location>
        <begin position="269"/>
        <end position="296"/>
    </location>
</feature>
<dbReference type="EMBL" id="CP001848">
    <property type="protein sequence ID" value="ADB16620.1"/>
    <property type="molecule type" value="Genomic_DNA"/>
</dbReference>
<evidence type="ECO:0000256" key="6">
    <source>
        <dbReference type="SAM" id="SignalP"/>
    </source>
</evidence>
<gene>
    <name evidence="9" type="ordered locus">Psta_1946</name>
</gene>
<dbReference type="eggNOG" id="COG3474">
    <property type="taxonomic scope" value="Bacteria"/>
</dbReference>
<dbReference type="GO" id="GO:0009055">
    <property type="term" value="F:electron transfer activity"/>
    <property type="evidence" value="ECO:0007669"/>
    <property type="project" value="InterPro"/>
</dbReference>
<evidence type="ECO:0000256" key="2">
    <source>
        <dbReference type="ARBA" id="ARBA00022723"/>
    </source>
</evidence>
<dbReference type="InterPro" id="IPR016024">
    <property type="entry name" value="ARM-type_fold"/>
</dbReference>
<dbReference type="PROSITE" id="PS51007">
    <property type="entry name" value="CYTC"/>
    <property type="match status" value="1"/>
</dbReference>
<keyword evidence="6" id="KW-0732">Signal</keyword>
<evidence type="ECO:0000313" key="10">
    <source>
        <dbReference type="Proteomes" id="UP000001887"/>
    </source>
</evidence>
<dbReference type="InterPro" id="IPR029062">
    <property type="entry name" value="Class_I_gatase-like"/>
</dbReference>
<sequence length="1462" mass="158069" precursor="true">MQNFAMNSRNLLRTAIALVALLLPMLSHAEEPAKSVKPIRALLITGGCCHDYTQQKKILPAGISERALVDWTIVHQGGSTTDTQIPFYENEKWYEGFDVVVHNECFAGVTDPSWTARILKAHREGVPAVVVHCAMHCYRDKTDAWFEFLGVTSHGHGANYPFDVINLEPKHPVMEGFGDKWSTPKGELYIIKKLWPTAKPLAHALSRDTKNNETVIWTNDYHGTRVFGTTIGHHNEEHSDPVFLNYMTRGLLWACDKLSPEYLVPSKEPKFDHVPDPTAKTPKGPMGTPTPAKGGATKEVMIPKNLAAGKTATASSHQQDNSVNHLPAKALDGDLSTRWCADGASVPQWLMVDLGEPQEVNGCSITWEMNERAYEYIVEASTDGKTWEKVVDATSKDPKPQDCEHKFNRPNTRYLRVTISGSSPGAWCSLYEFQVHSKELVKTTISASTQPRSIVTGGKNLLAGIKAPDGFQVTLFAAPPDVGYPTCLAASASGDVYVGVDENGSLDAKPNRGRVIKCVDSNQDGVADKFTSFASMDSPRGVVVDGTKVYVLHPPAITVYEDTNSDGVSDREERLVDGLGFDLKFRGADHTTNGMRLGIDGWLYIAVGDYGFLNAKGKDGTELQLHGGGVARVRTDGSGLEMVSYGQRNIYDVAVDPLLNCFTRDNTNDGGGWNVRLSHVVPTARYGYPSLYINFPDEIVQPLADYGGGSPCGSLFVHDDRLPAPFASALYTCDWGRSVVYRHPLKHDGSSYIAEQEPFVELPRPTDMDIDGQGNIYISSWRDGGFTYSNPNVGYVVAIRPEGIELAKVKAARDQSTEELVKQLASGSHVYRLEASRELVRRAENTADLREKLAALASSSAALEVRVAAISTLAQVGKSEAIPALVKLADDKSVREYAIRFLADHPELAKAAPADLFTKAAGDTDPRVRLAAAIAIARRGEVGLATALAPQLADSDKIVQHVAIRSLVKLAAREVALSALLKGTDSHTAAAGRVLQELHDESLVDTLITTLGAADLSPARRAVVIRTVARLGLQEAPWDGKWWGTRPDTSGPYYKTAPWTKTEAVIAALTDLAAKSDASTSRLVLAEMSRHKLQATSQAALAVKLAQDDPAFLATAAEIITAASDLPDGASRLLVDVVRDAKLAQPLRAKALKKLTGSSDLQATIDALDAVGSVSQIQDPLVQTRLEFARSDKMRASLHDALALAAADQPARKQLGYLTLLAIEADGKASPEDRAKAREAITAAWTKEAAAEAALVAIGQSKNEQYVLAVTSQLKSPSETVRKAATLAADQLAIDLNPVGDGANRVTLAGQEVEKVITQVSAKSGDAKLGMRLFARQSCVQCHTVSPTETPRGPFLGGITQRYKKHELIESIVKPSAKIAQGFETQIFVTVDGLVIEGFVTREAGDEVEIRNAKGEQIILKQEEIEQRKKGEVSVMPAGLVDKLTADELAAILAFLETLPGK</sequence>
<dbReference type="GO" id="GO:0046872">
    <property type="term" value="F:metal ion binding"/>
    <property type="evidence" value="ECO:0007669"/>
    <property type="project" value="UniProtKB-KW"/>
</dbReference>
<dbReference type="Gene3D" id="2.120.10.30">
    <property type="entry name" value="TolB, C-terminal domain"/>
    <property type="match status" value="1"/>
</dbReference>
<keyword evidence="10" id="KW-1185">Reference proteome</keyword>
<dbReference type="InterPro" id="IPR011041">
    <property type="entry name" value="Quinoprot_gluc/sorb_DH_b-prop"/>
</dbReference>
<dbReference type="eggNOG" id="COG3828">
    <property type="taxonomic scope" value="Bacteria"/>
</dbReference>
<dbReference type="InterPro" id="IPR013427">
    <property type="entry name" value="Haem-bd_dom_put"/>
</dbReference>
<evidence type="ECO:0000259" key="8">
    <source>
        <dbReference type="PROSITE" id="PS51007"/>
    </source>
</evidence>
<dbReference type="InterPro" id="IPR011042">
    <property type="entry name" value="6-blade_b-propeller_TolB-like"/>
</dbReference>
<keyword evidence="3 4" id="KW-0408">Iron</keyword>
<feature type="domain" description="F5/8 type C" evidence="7">
    <location>
        <begin position="295"/>
        <end position="438"/>
    </location>
</feature>
<dbReference type="SUPFAM" id="SSF49785">
    <property type="entry name" value="Galactose-binding domain-like"/>
    <property type="match status" value="1"/>
</dbReference>
<organism evidence="9 10">
    <name type="scientific">Pirellula staleyi (strain ATCC 27377 / DSM 6068 / ICPB 4128)</name>
    <name type="common">Pirella staleyi</name>
    <dbReference type="NCBI Taxonomy" id="530564"/>
    <lineage>
        <taxon>Bacteria</taxon>
        <taxon>Pseudomonadati</taxon>
        <taxon>Planctomycetota</taxon>
        <taxon>Planctomycetia</taxon>
        <taxon>Pirellulales</taxon>
        <taxon>Pirellulaceae</taxon>
        <taxon>Pirellula</taxon>
    </lineage>
</organism>
<reference evidence="9 10" key="1">
    <citation type="journal article" date="2009" name="Stand. Genomic Sci.">
        <title>Complete genome sequence of Pirellula staleyi type strain (ATCC 27377).</title>
        <authorList>
            <person name="Clum A."/>
            <person name="Tindall B.J."/>
            <person name="Sikorski J."/>
            <person name="Ivanova N."/>
            <person name="Mavrommatis K."/>
            <person name="Lucas S."/>
            <person name="Glavina del Rio T."/>
            <person name="Nolan M."/>
            <person name="Chen F."/>
            <person name="Tice H."/>
            <person name="Pitluck S."/>
            <person name="Cheng J.F."/>
            <person name="Chertkov O."/>
            <person name="Brettin T."/>
            <person name="Han C."/>
            <person name="Detter J.C."/>
            <person name="Kuske C."/>
            <person name="Bruce D."/>
            <person name="Goodwin L."/>
            <person name="Ovchinikova G."/>
            <person name="Pati A."/>
            <person name="Mikhailova N."/>
            <person name="Chen A."/>
            <person name="Palaniappan K."/>
            <person name="Land M."/>
            <person name="Hauser L."/>
            <person name="Chang Y.J."/>
            <person name="Jeffries C.D."/>
            <person name="Chain P."/>
            <person name="Rohde M."/>
            <person name="Goker M."/>
            <person name="Bristow J."/>
            <person name="Eisen J.A."/>
            <person name="Markowitz V."/>
            <person name="Hugenholtz P."/>
            <person name="Kyrpides N.C."/>
            <person name="Klenk H.P."/>
            <person name="Lapidus A."/>
        </authorList>
    </citation>
    <scope>NUCLEOTIDE SEQUENCE [LARGE SCALE GENOMIC DNA]</scope>
    <source>
        <strain evidence="10">ATCC 27377 / DSM 6068 / ICPB 4128</strain>
    </source>
</reference>
<dbReference type="SMART" id="SM00567">
    <property type="entry name" value="EZ_HEAT"/>
    <property type="match status" value="4"/>
</dbReference>
<dbReference type="KEGG" id="psl:Psta_1946"/>
<dbReference type="Pfam" id="PF13646">
    <property type="entry name" value="HEAT_2"/>
    <property type="match status" value="1"/>
</dbReference>
<dbReference type="HOGENOM" id="CLU_262379_0_0_0"/>
<keyword evidence="1 4" id="KW-0349">Heme</keyword>
<evidence type="ECO:0000256" key="1">
    <source>
        <dbReference type="ARBA" id="ARBA00022617"/>
    </source>
</evidence>
<dbReference type="Gene3D" id="1.25.10.10">
    <property type="entry name" value="Leucine-rich Repeat Variant"/>
    <property type="match status" value="1"/>
</dbReference>
<dbReference type="PROSITE" id="PS50022">
    <property type="entry name" value="FA58C_3"/>
    <property type="match status" value="1"/>
</dbReference>
<evidence type="ECO:0000256" key="4">
    <source>
        <dbReference type="PROSITE-ProRule" id="PRU00433"/>
    </source>
</evidence>
<dbReference type="Pfam" id="PF00754">
    <property type="entry name" value="F5_F8_type_C"/>
    <property type="match status" value="1"/>
</dbReference>
<dbReference type="SUPFAM" id="SSF46626">
    <property type="entry name" value="Cytochrome c"/>
    <property type="match status" value="1"/>
</dbReference>
<dbReference type="InterPro" id="IPR055557">
    <property type="entry name" value="DUF7133"/>
</dbReference>
<dbReference type="SUPFAM" id="SSF48371">
    <property type="entry name" value="ARM repeat"/>
    <property type="match status" value="1"/>
</dbReference>